<dbReference type="AlphaFoldDB" id="A0A2I0UGZ1"/>
<dbReference type="EMBL" id="KZ505766">
    <property type="protein sequence ID" value="PKU45321.1"/>
    <property type="molecule type" value="Genomic_DNA"/>
</dbReference>
<proteinExistence type="predicted"/>
<dbReference type="PANTHER" id="PTHR33332">
    <property type="entry name" value="REVERSE TRANSCRIPTASE DOMAIN-CONTAINING PROTEIN"/>
    <property type="match status" value="1"/>
</dbReference>
<dbReference type="Proteomes" id="UP000233556">
    <property type="component" value="Unassembled WGS sequence"/>
</dbReference>
<evidence type="ECO:0000313" key="1">
    <source>
        <dbReference type="EMBL" id="PKU45321.1"/>
    </source>
</evidence>
<evidence type="ECO:0000313" key="2">
    <source>
        <dbReference type="Proteomes" id="UP000233556"/>
    </source>
</evidence>
<accession>A0A2I0UGZ1</accession>
<keyword evidence="1" id="KW-0808">Transferase</keyword>
<reference evidence="2" key="2">
    <citation type="submission" date="2017-12" db="EMBL/GenBank/DDBJ databases">
        <title>Genome sequence of the Bar-tailed Godwit (Limosa lapponica baueri).</title>
        <authorList>
            <person name="Lima N.C.B."/>
            <person name="Parody-Merino A.M."/>
            <person name="Battley P.F."/>
            <person name="Fidler A.E."/>
            <person name="Prosdocimi F."/>
        </authorList>
    </citation>
    <scope>NUCLEOTIDE SEQUENCE [LARGE SCALE GENOMIC DNA]</scope>
</reference>
<keyword evidence="1" id="KW-0695">RNA-directed DNA polymerase</keyword>
<sequence length="146" mass="16154">MSKWQAVMSSVPKRSVLGPVLFNIFVNNMDSRSKCTLSKFANDTKLCGAIDTLEGKDVIQRDQGRLESWARANLMKFIQAKYKVLHMASHVSRVILGLCPVASQMQERHSPFLQIGFATVTAPSVLKIFAYEFTAVYAGTISLPVG</sequence>
<protein>
    <submittedName>
        <fullName evidence="1">Rna-directed dna polymerase from mobile element jockey-like</fullName>
    </submittedName>
</protein>
<reference evidence="2" key="1">
    <citation type="submission" date="2017-11" db="EMBL/GenBank/DDBJ databases">
        <authorList>
            <person name="Lima N.C."/>
            <person name="Parody-Merino A.M."/>
            <person name="Battley P.F."/>
            <person name="Fidler A.E."/>
            <person name="Prosdocimi F."/>
        </authorList>
    </citation>
    <scope>NUCLEOTIDE SEQUENCE [LARGE SCALE GENOMIC DNA]</scope>
</reference>
<keyword evidence="1" id="KW-0548">Nucleotidyltransferase</keyword>
<dbReference type="OrthoDB" id="3230070at2759"/>
<gene>
    <name evidence="1" type="ORF">llap_4368</name>
</gene>
<name>A0A2I0UGZ1_LIMLA</name>
<organism evidence="1 2">
    <name type="scientific">Limosa lapponica baueri</name>
    <dbReference type="NCBI Taxonomy" id="1758121"/>
    <lineage>
        <taxon>Eukaryota</taxon>
        <taxon>Metazoa</taxon>
        <taxon>Chordata</taxon>
        <taxon>Craniata</taxon>
        <taxon>Vertebrata</taxon>
        <taxon>Euteleostomi</taxon>
        <taxon>Archelosauria</taxon>
        <taxon>Archosauria</taxon>
        <taxon>Dinosauria</taxon>
        <taxon>Saurischia</taxon>
        <taxon>Theropoda</taxon>
        <taxon>Coelurosauria</taxon>
        <taxon>Aves</taxon>
        <taxon>Neognathae</taxon>
        <taxon>Neoaves</taxon>
        <taxon>Charadriiformes</taxon>
        <taxon>Scolopacidae</taxon>
        <taxon>Limosa</taxon>
    </lineage>
</organism>
<keyword evidence="2" id="KW-1185">Reference proteome</keyword>
<dbReference type="GO" id="GO:0003964">
    <property type="term" value="F:RNA-directed DNA polymerase activity"/>
    <property type="evidence" value="ECO:0007669"/>
    <property type="project" value="UniProtKB-KW"/>
</dbReference>